<dbReference type="EMBL" id="IACK01118283">
    <property type="protein sequence ID" value="LAA85756.1"/>
    <property type="molecule type" value="Transcribed_RNA"/>
</dbReference>
<organism evidence="1">
    <name type="scientific">Micrurus lemniscatus lemniscatus</name>
    <dbReference type="NCBI Taxonomy" id="129467"/>
    <lineage>
        <taxon>Eukaryota</taxon>
        <taxon>Metazoa</taxon>
        <taxon>Chordata</taxon>
        <taxon>Craniata</taxon>
        <taxon>Vertebrata</taxon>
        <taxon>Euteleostomi</taxon>
        <taxon>Lepidosauria</taxon>
        <taxon>Squamata</taxon>
        <taxon>Bifurcata</taxon>
        <taxon>Unidentata</taxon>
        <taxon>Episquamata</taxon>
        <taxon>Toxicofera</taxon>
        <taxon>Serpentes</taxon>
        <taxon>Colubroidea</taxon>
        <taxon>Elapidae</taxon>
        <taxon>Elapinae</taxon>
        <taxon>Micrurus</taxon>
    </lineage>
</organism>
<reference evidence="1" key="1">
    <citation type="submission" date="2017-07" db="EMBL/GenBank/DDBJ databases">
        <authorList>
            <person name="Mikheyev A."/>
            <person name="Grau M."/>
        </authorList>
    </citation>
    <scope>NUCLEOTIDE SEQUENCE</scope>
    <source>
        <tissue evidence="1">Venom_gland</tissue>
    </source>
</reference>
<reference evidence="1" key="2">
    <citation type="submission" date="2017-11" db="EMBL/GenBank/DDBJ databases">
        <title>Coralsnake Venomics: Analyses of Venom Gland Transcriptomes and Proteomes of Six Brazilian Taxa.</title>
        <authorList>
            <person name="Aird S.D."/>
            <person name="Jorge da Silva N."/>
            <person name="Qiu L."/>
            <person name="Villar-Briones A."/>
            <person name="Aparecida-Saddi V."/>
            <person name="Campos-Telles M.P."/>
            <person name="Grau M."/>
            <person name="Mikheyev A.S."/>
        </authorList>
    </citation>
    <scope>NUCLEOTIDE SEQUENCE</scope>
    <source>
        <tissue evidence="1">Venom_gland</tissue>
    </source>
</reference>
<name>A0A2D4INN0_MICLE</name>
<evidence type="ECO:0000313" key="1">
    <source>
        <dbReference type="EMBL" id="LAA85756.1"/>
    </source>
</evidence>
<protein>
    <submittedName>
        <fullName evidence="1">Uncharacterized protein</fullName>
    </submittedName>
</protein>
<dbReference type="AlphaFoldDB" id="A0A2D4INN0"/>
<proteinExistence type="predicted"/>
<sequence length="133" mass="14891">MTIYLPSQLCLPSRWLSVLPKITVGLLGVSCNTIPGADGGYLKLCSALLMPFTVRSSLESCQCVTRKILSANSGFLRSYRMYFSFSFHSFGSQLVCYVRTVCSFQSYKNFFTWKGRACICLHAKEAFPQEDPA</sequence>
<accession>A0A2D4INN0</accession>